<name>A0A0E9PFG4_ANGAN</name>
<protein>
    <submittedName>
        <fullName evidence="1">Uncharacterized protein</fullName>
    </submittedName>
</protein>
<accession>A0A0E9PFG4</accession>
<sequence>MDRVNFLFCWRVGSAIPMTSLQQIVARTKIAMTTIEKRKRRVKNPRYVVPNQRAGSTTLII</sequence>
<dbReference type="EMBL" id="GBXM01105226">
    <property type="protein sequence ID" value="JAH03351.1"/>
    <property type="molecule type" value="Transcribed_RNA"/>
</dbReference>
<evidence type="ECO:0000313" key="1">
    <source>
        <dbReference type="EMBL" id="JAH03351.1"/>
    </source>
</evidence>
<dbReference type="AlphaFoldDB" id="A0A0E9PFG4"/>
<proteinExistence type="predicted"/>
<reference evidence="1" key="1">
    <citation type="submission" date="2014-11" db="EMBL/GenBank/DDBJ databases">
        <authorList>
            <person name="Amaro Gonzalez C."/>
        </authorList>
    </citation>
    <scope>NUCLEOTIDE SEQUENCE</scope>
</reference>
<organism evidence="1">
    <name type="scientific">Anguilla anguilla</name>
    <name type="common">European freshwater eel</name>
    <name type="synonym">Muraena anguilla</name>
    <dbReference type="NCBI Taxonomy" id="7936"/>
    <lineage>
        <taxon>Eukaryota</taxon>
        <taxon>Metazoa</taxon>
        <taxon>Chordata</taxon>
        <taxon>Craniata</taxon>
        <taxon>Vertebrata</taxon>
        <taxon>Euteleostomi</taxon>
        <taxon>Actinopterygii</taxon>
        <taxon>Neopterygii</taxon>
        <taxon>Teleostei</taxon>
        <taxon>Anguilliformes</taxon>
        <taxon>Anguillidae</taxon>
        <taxon>Anguilla</taxon>
    </lineage>
</organism>
<reference evidence="1" key="2">
    <citation type="journal article" date="2015" name="Fish Shellfish Immunol.">
        <title>Early steps in the European eel (Anguilla anguilla)-Vibrio vulnificus interaction in the gills: Role of the RtxA13 toxin.</title>
        <authorList>
            <person name="Callol A."/>
            <person name="Pajuelo D."/>
            <person name="Ebbesson L."/>
            <person name="Teles M."/>
            <person name="MacKenzie S."/>
            <person name="Amaro C."/>
        </authorList>
    </citation>
    <scope>NUCLEOTIDE SEQUENCE</scope>
</reference>